<proteinExistence type="predicted"/>
<accession>A0A6J6D5N8</accession>
<evidence type="ECO:0000313" key="1">
    <source>
        <dbReference type="EMBL" id="CAB4558625.1"/>
    </source>
</evidence>
<reference evidence="1" key="1">
    <citation type="submission" date="2020-05" db="EMBL/GenBank/DDBJ databases">
        <authorList>
            <person name="Chiriac C."/>
            <person name="Salcher M."/>
            <person name="Ghai R."/>
            <person name="Kavagutti S V."/>
        </authorList>
    </citation>
    <scope>NUCLEOTIDE SEQUENCE</scope>
</reference>
<gene>
    <name evidence="1" type="ORF">UFOPK1541_00730</name>
</gene>
<sequence length="81" mass="8754">MGSSLFGVTGESTYFGPLAITIRLRRARLKSPFDQAFKRGLGQRGELVISAIPLDFLVEFIAIGRGTDSKVLNLGDIGEVI</sequence>
<organism evidence="1">
    <name type="scientific">freshwater metagenome</name>
    <dbReference type="NCBI Taxonomy" id="449393"/>
    <lineage>
        <taxon>unclassified sequences</taxon>
        <taxon>metagenomes</taxon>
        <taxon>ecological metagenomes</taxon>
    </lineage>
</organism>
<dbReference type="EMBL" id="CAEZTA010000106">
    <property type="protein sequence ID" value="CAB4558625.1"/>
    <property type="molecule type" value="Genomic_DNA"/>
</dbReference>
<protein>
    <submittedName>
        <fullName evidence="1">Unannotated protein</fullName>
    </submittedName>
</protein>
<dbReference type="AlphaFoldDB" id="A0A6J6D5N8"/>
<name>A0A6J6D5N8_9ZZZZ</name>